<comment type="caution">
    <text evidence="2">The sequence shown here is derived from an EMBL/GenBank/DDBJ whole genome shotgun (WGS) entry which is preliminary data.</text>
</comment>
<dbReference type="SUPFAM" id="SSF53474">
    <property type="entry name" value="alpha/beta-Hydrolases"/>
    <property type="match status" value="1"/>
</dbReference>
<evidence type="ECO:0000259" key="1">
    <source>
        <dbReference type="Pfam" id="PF19878"/>
    </source>
</evidence>
<evidence type="ECO:0000313" key="3">
    <source>
        <dbReference type="Proteomes" id="UP000305674"/>
    </source>
</evidence>
<feature type="domain" description="DUF6351" evidence="1">
    <location>
        <begin position="77"/>
        <end position="711"/>
    </location>
</feature>
<sequence>MRWFYYLLTLVLAILLGVLGYFQYLRWTHPYHQMQVNRLPPPVDVPVIDYRPHLALVTRPDDTYFFPIPLGEVGPSQPLYAGPRQYPFFCMTLLAGLGQPAVDNHQGYGVPVYEERGGRPGSRIVGYSRDCGLPSRLSYYFADIRGQVRRYDPGAPPPPEAVAQTRLGSDLVPEIYRVESGTINRYIYHIAMLATPQQARTEAPWWNRKLIYQFHGGSGIGFRQGRVKPIRLLSKRREQLRSGYAVITSSGNKTSYTYDMIRAEDTARRVKRQFTSLYGQPRYTIGIGGSGGGLAQYLMAQNRAGVFDGALALYAYPDMVTQTLYGLDCDLLNTYYAFRARRNHRWQDFDNRVSLEGMNARAGFDHKAAFLEPLNQLLHGRWPSWPEGSSECINGWFGLSALIHNPHQGYIRPMFSEPIQARGHWSYWEDLVEIYGRDARGYARSAWGNMGVQYGLRPLVSGQLTMGEFLHLNRHIGSWRRPHRMEAESIWLPLGNKLPLWLSLWGNHNITEGAPAERRQPDPIAVERAYRSGQVFVGSNPLPVIDLRHYLEPELDMHHLSASFEARARILAWEGHRDNQVIWVSHRDYTPIAEAFAAMEGWLEAKVRGEPRPAGLEDQCFDEQGKVIYRGEDAWDGEWNHREPGACSQRYPHFSNSRVQAGGPWLGSVFQCRLIPLEQAVARGQYGSLDVGPYLARLKAIFPGGVCDLTSADALRPADLNPALGF</sequence>
<reference evidence="2 3" key="1">
    <citation type="submission" date="2019-04" db="EMBL/GenBank/DDBJ databases">
        <authorList>
            <person name="Hwang J.C."/>
        </authorList>
    </citation>
    <scope>NUCLEOTIDE SEQUENCE [LARGE SCALE GENOMIC DNA]</scope>
    <source>
        <strain evidence="2 3">IMCC35001</strain>
    </source>
</reference>
<name>A0A4U1BHK4_9GAMM</name>
<dbReference type="Proteomes" id="UP000305674">
    <property type="component" value="Unassembled WGS sequence"/>
</dbReference>
<accession>A0A4U1BHK4</accession>
<protein>
    <recommendedName>
        <fullName evidence="1">DUF6351 domain-containing protein</fullName>
    </recommendedName>
</protein>
<dbReference type="InterPro" id="IPR029058">
    <property type="entry name" value="AB_hydrolase_fold"/>
</dbReference>
<keyword evidence="3" id="KW-1185">Reference proteome</keyword>
<dbReference type="OrthoDB" id="3078806at2"/>
<dbReference type="RefSeq" id="WP_136851448.1">
    <property type="nucleotide sequence ID" value="NZ_SWCI01000002.1"/>
</dbReference>
<organism evidence="2 3">
    <name type="scientific">Ferrimonas sediminicola</name>
    <dbReference type="NCBI Taxonomy" id="2569538"/>
    <lineage>
        <taxon>Bacteria</taxon>
        <taxon>Pseudomonadati</taxon>
        <taxon>Pseudomonadota</taxon>
        <taxon>Gammaproteobacteria</taxon>
        <taxon>Alteromonadales</taxon>
        <taxon>Ferrimonadaceae</taxon>
        <taxon>Ferrimonas</taxon>
    </lineage>
</organism>
<gene>
    <name evidence="2" type="ORF">FCL40_03540</name>
</gene>
<dbReference type="InterPro" id="IPR045556">
    <property type="entry name" value="DUF6351"/>
</dbReference>
<evidence type="ECO:0000313" key="2">
    <source>
        <dbReference type="EMBL" id="TKB50246.1"/>
    </source>
</evidence>
<dbReference type="Pfam" id="PF19878">
    <property type="entry name" value="DUF6351"/>
    <property type="match status" value="1"/>
</dbReference>
<proteinExistence type="predicted"/>
<dbReference type="AlphaFoldDB" id="A0A4U1BHK4"/>
<dbReference type="EMBL" id="SWCI01000002">
    <property type="protein sequence ID" value="TKB50246.1"/>
    <property type="molecule type" value="Genomic_DNA"/>
</dbReference>